<dbReference type="InterPro" id="IPR052017">
    <property type="entry name" value="TSUP"/>
</dbReference>
<organism evidence="9">
    <name type="scientific">Helicotheca tamesis</name>
    <dbReference type="NCBI Taxonomy" id="374047"/>
    <lineage>
        <taxon>Eukaryota</taxon>
        <taxon>Sar</taxon>
        <taxon>Stramenopiles</taxon>
        <taxon>Ochrophyta</taxon>
        <taxon>Bacillariophyta</taxon>
        <taxon>Mediophyceae</taxon>
        <taxon>Lithodesmiophycidae</taxon>
        <taxon>Lithodesmiales</taxon>
        <taxon>Lithodesmiaceae</taxon>
        <taxon>Helicotheca</taxon>
    </lineage>
</organism>
<feature type="region of interest" description="Disordered" evidence="7">
    <location>
        <begin position="1"/>
        <end position="65"/>
    </location>
</feature>
<dbReference type="AlphaFoldDB" id="A0A7S2I3F8"/>
<dbReference type="Pfam" id="PF01925">
    <property type="entry name" value="TauE"/>
    <property type="match status" value="1"/>
</dbReference>
<sequence>MIRGTTWYKNRFGGDKKNVDESAKDVEQNSAMDPDTLESDESLPEKDLENDEPNEDFQDEEELKDKEEDLATIPKPQQQEEEQLPHGKKLIFWGVTLGFLSGFLGGLVGVRGPPIIIFFLFFSYPKPMVRANGILILLTNVFIRITYYVVEDLTGALERTWFESRLWYLYLCVIFFGMAGVPVGQYAAEKISGSQFKLVLCFMLLLSGLSNLIKGAIDIANR</sequence>
<keyword evidence="4 8" id="KW-0812">Transmembrane</keyword>
<evidence type="ECO:0000256" key="7">
    <source>
        <dbReference type="SAM" id="MobiDB-lite"/>
    </source>
</evidence>
<dbReference type="GO" id="GO:0005886">
    <property type="term" value="C:plasma membrane"/>
    <property type="evidence" value="ECO:0007669"/>
    <property type="project" value="UniProtKB-SubCell"/>
</dbReference>
<evidence type="ECO:0000256" key="6">
    <source>
        <dbReference type="ARBA" id="ARBA00023136"/>
    </source>
</evidence>
<comment type="subcellular location">
    <subcellularLocation>
        <location evidence="1">Cell membrane</location>
        <topology evidence="1">Multi-pass membrane protein</topology>
    </subcellularLocation>
</comment>
<evidence type="ECO:0000256" key="2">
    <source>
        <dbReference type="ARBA" id="ARBA00022448"/>
    </source>
</evidence>
<dbReference type="PANTHER" id="PTHR30269:SF38">
    <property type="entry name" value="SULFITE EXPORTER TAUE_SAFE"/>
    <property type="match status" value="1"/>
</dbReference>
<evidence type="ECO:0000256" key="3">
    <source>
        <dbReference type="ARBA" id="ARBA00022475"/>
    </source>
</evidence>
<evidence type="ECO:0000256" key="5">
    <source>
        <dbReference type="ARBA" id="ARBA00022989"/>
    </source>
</evidence>
<keyword evidence="3" id="KW-1003">Cell membrane</keyword>
<reference evidence="9" key="1">
    <citation type="submission" date="2021-01" db="EMBL/GenBank/DDBJ databases">
        <authorList>
            <person name="Corre E."/>
            <person name="Pelletier E."/>
            <person name="Niang G."/>
            <person name="Scheremetjew M."/>
            <person name="Finn R."/>
            <person name="Kale V."/>
            <person name="Holt S."/>
            <person name="Cochrane G."/>
            <person name="Meng A."/>
            <person name="Brown T."/>
            <person name="Cohen L."/>
        </authorList>
    </citation>
    <scope>NUCLEOTIDE SEQUENCE</scope>
    <source>
        <strain evidence="9">CCMP826</strain>
    </source>
</reference>
<feature type="transmembrane region" description="Helical" evidence="8">
    <location>
        <begin position="90"/>
        <end position="122"/>
    </location>
</feature>
<keyword evidence="2" id="KW-0813">Transport</keyword>
<dbReference type="InterPro" id="IPR002781">
    <property type="entry name" value="TM_pro_TauE-like"/>
</dbReference>
<evidence type="ECO:0000256" key="4">
    <source>
        <dbReference type="ARBA" id="ARBA00022692"/>
    </source>
</evidence>
<keyword evidence="5 8" id="KW-1133">Transmembrane helix</keyword>
<keyword evidence="6 8" id="KW-0472">Membrane</keyword>
<evidence type="ECO:0000313" key="9">
    <source>
        <dbReference type="EMBL" id="CAD9507993.1"/>
    </source>
</evidence>
<dbReference type="EMBL" id="HBGV01015257">
    <property type="protein sequence ID" value="CAD9507993.1"/>
    <property type="molecule type" value="Transcribed_RNA"/>
</dbReference>
<feature type="compositionally biased region" description="Acidic residues" evidence="7">
    <location>
        <begin position="35"/>
        <end position="62"/>
    </location>
</feature>
<accession>A0A7S2I3F8</accession>
<evidence type="ECO:0000256" key="8">
    <source>
        <dbReference type="SAM" id="Phobius"/>
    </source>
</evidence>
<feature type="transmembrane region" description="Helical" evidence="8">
    <location>
        <begin position="198"/>
        <end position="217"/>
    </location>
</feature>
<proteinExistence type="predicted"/>
<gene>
    <name evidence="9" type="ORF">HTAM1171_LOCUS9406</name>
</gene>
<dbReference type="PANTHER" id="PTHR30269">
    <property type="entry name" value="TRANSMEMBRANE PROTEIN YFCA"/>
    <property type="match status" value="1"/>
</dbReference>
<feature type="transmembrane region" description="Helical" evidence="8">
    <location>
        <begin position="167"/>
        <end position="186"/>
    </location>
</feature>
<protein>
    <submittedName>
        <fullName evidence="9">Uncharacterized protein</fullName>
    </submittedName>
</protein>
<feature type="transmembrane region" description="Helical" evidence="8">
    <location>
        <begin position="129"/>
        <end position="147"/>
    </location>
</feature>
<name>A0A7S2I3F8_9STRA</name>
<evidence type="ECO:0000256" key="1">
    <source>
        <dbReference type="ARBA" id="ARBA00004651"/>
    </source>
</evidence>
<feature type="compositionally biased region" description="Basic and acidic residues" evidence="7">
    <location>
        <begin position="12"/>
        <end position="27"/>
    </location>
</feature>